<keyword evidence="8" id="KW-0407">Ion channel</keyword>
<evidence type="ECO:0000256" key="5">
    <source>
        <dbReference type="ARBA" id="ARBA00022989"/>
    </source>
</evidence>
<reference evidence="12" key="1">
    <citation type="submission" date="2021-01" db="EMBL/GenBank/DDBJ databases">
        <authorList>
            <person name="Corre E."/>
            <person name="Pelletier E."/>
            <person name="Niang G."/>
            <person name="Scheremetjew M."/>
            <person name="Finn R."/>
            <person name="Kale V."/>
            <person name="Holt S."/>
            <person name="Cochrane G."/>
            <person name="Meng A."/>
            <person name="Brown T."/>
            <person name="Cohen L."/>
        </authorList>
    </citation>
    <scope>NUCLEOTIDE SEQUENCE</scope>
    <source>
        <strain evidence="12">CCMP2877</strain>
    </source>
</reference>
<evidence type="ECO:0000256" key="10">
    <source>
        <dbReference type="SAM" id="Phobius"/>
    </source>
</evidence>
<evidence type="ECO:0000256" key="3">
    <source>
        <dbReference type="ARBA" id="ARBA00022692"/>
    </source>
</evidence>
<feature type="region of interest" description="Disordered" evidence="9">
    <location>
        <begin position="365"/>
        <end position="417"/>
    </location>
</feature>
<feature type="transmembrane region" description="Helical" evidence="10">
    <location>
        <begin position="253"/>
        <end position="278"/>
    </location>
</feature>
<evidence type="ECO:0000256" key="2">
    <source>
        <dbReference type="ARBA" id="ARBA00022448"/>
    </source>
</evidence>
<dbReference type="GO" id="GO:0005886">
    <property type="term" value="C:plasma membrane"/>
    <property type="evidence" value="ECO:0007669"/>
    <property type="project" value="TreeGrafter"/>
</dbReference>
<evidence type="ECO:0000256" key="6">
    <source>
        <dbReference type="ARBA" id="ARBA00023065"/>
    </source>
</evidence>
<evidence type="ECO:0000256" key="4">
    <source>
        <dbReference type="ARBA" id="ARBA00022837"/>
    </source>
</evidence>
<dbReference type="PROSITE" id="PS50222">
    <property type="entry name" value="EF_HAND_2"/>
    <property type="match status" value="1"/>
</dbReference>
<feature type="compositionally biased region" description="Polar residues" evidence="9">
    <location>
        <begin position="365"/>
        <end position="376"/>
    </location>
</feature>
<feature type="transmembrane region" description="Helical" evidence="10">
    <location>
        <begin position="139"/>
        <end position="164"/>
    </location>
</feature>
<dbReference type="EMBL" id="HBGJ01018750">
    <property type="protein sequence ID" value="CAD9253660.1"/>
    <property type="molecule type" value="Transcribed_RNA"/>
</dbReference>
<protein>
    <recommendedName>
        <fullName evidence="11">EF-hand domain-containing protein</fullName>
    </recommendedName>
</protein>
<evidence type="ECO:0000256" key="9">
    <source>
        <dbReference type="SAM" id="MobiDB-lite"/>
    </source>
</evidence>
<dbReference type="GO" id="GO:0005737">
    <property type="term" value="C:cytoplasm"/>
    <property type="evidence" value="ECO:0007669"/>
    <property type="project" value="UniProtKB-ARBA"/>
</dbReference>
<dbReference type="PANTHER" id="PTHR11003">
    <property type="entry name" value="POTASSIUM CHANNEL, SUBFAMILY K"/>
    <property type="match status" value="1"/>
</dbReference>
<gene>
    <name evidence="12" type="ORF">PPAR1163_LOCUS12027</name>
</gene>
<evidence type="ECO:0000256" key="8">
    <source>
        <dbReference type="ARBA" id="ARBA00023303"/>
    </source>
</evidence>
<keyword evidence="5 10" id="KW-1133">Transmembrane helix</keyword>
<keyword evidence="2" id="KW-0813">Transport</keyword>
<dbReference type="InterPro" id="IPR018247">
    <property type="entry name" value="EF_Hand_1_Ca_BS"/>
</dbReference>
<sequence>MFKLRRQQQNAVRQASFGGLSISSKTSEELILEGANDAPQSNYCGYAVRIFYVIAYFAVGVVVYTQVEERECDDQPDVKTFTGVNVTIGDYFCENCIVMEDVETCYTPWTVVDTLYWSTVTVTTVGYGDYSPTTDAGRIFGFFYIIFGLGVVLGVIQSFVNNAIDRVEQNAKQRGRGGIDASELDETPQEITAQLYRKVAVSIGIIIAVSLLGGVIYSALEDWTYLDGVWWAFITSLTIGYGDQNLTSESSRIFSIFFVMGMVTLMTVLMGNLSGASYRLKVERKRAMLLETSLTPEVIDALDRDGDGVDRFEFVFGMLKLLDIVTEQDVVPWIKKFDELDADNSGKLDRDDLVVLARELSTIHSPRSTPVSSPAATHSPMWKDRPHPMGSIVELKDENGDEGEGEAKLPDDPSDRI</sequence>
<dbReference type="InterPro" id="IPR002048">
    <property type="entry name" value="EF_hand_dom"/>
</dbReference>
<dbReference type="PRINTS" id="PR01333">
    <property type="entry name" value="2POREKCHANEL"/>
</dbReference>
<comment type="subcellular location">
    <subcellularLocation>
        <location evidence="1">Membrane</location>
        <topology evidence="1">Multi-pass membrane protein</topology>
    </subcellularLocation>
</comment>
<dbReference type="Gene3D" id="1.10.238.10">
    <property type="entry name" value="EF-hand"/>
    <property type="match status" value="1"/>
</dbReference>
<evidence type="ECO:0000256" key="7">
    <source>
        <dbReference type="ARBA" id="ARBA00023136"/>
    </source>
</evidence>
<dbReference type="GO" id="GO:0005509">
    <property type="term" value="F:calcium ion binding"/>
    <property type="evidence" value="ECO:0007669"/>
    <property type="project" value="InterPro"/>
</dbReference>
<dbReference type="Gene3D" id="1.10.287.70">
    <property type="match status" value="2"/>
</dbReference>
<evidence type="ECO:0000259" key="11">
    <source>
        <dbReference type="PROSITE" id="PS50222"/>
    </source>
</evidence>
<dbReference type="PANTHER" id="PTHR11003:SF291">
    <property type="entry name" value="IP11374P"/>
    <property type="match status" value="1"/>
</dbReference>
<dbReference type="InterPro" id="IPR011992">
    <property type="entry name" value="EF-hand-dom_pair"/>
</dbReference>
<dbReference type="GO" id="GO:0022841">
    <property type="term" value="F:potassium ion leak channel activity"/>
    <property type="evidence" value="ECO:0007669"/>
    <property type="project" value="TreeGrafter"/>
</dbReference>
<dbReference type="AlphaFoldDB" id="A0A7S1XPG2"/>
<accession>A0A7S1XPG2</accession>
<dbReference type="InterPro" id="IPR003280">
    <property type="entry name" value="2pore_dom_K_chnl"/>
</dbReference>
<keyword evidence="3 10" id="KW-0812">Transmembrane</keyword>
<evidence type="ECO:0000256" key="1">
    <source>
        <dbReference type="ARBA" id="ARBA00004141"/>
    </source>
</evidence>
<dbReference type="PROSITE" id="PS00018">
    <property type="entry name" value="EF_HAND_1"/>
    <property type="match status" value="1"/>
</dbReference>
<dbReference type="GO" id="GO:0030322">
    <property type="term" value="P:stabilization of membrane potential"/>
    <property type="evidence" value="ECO:0007669"/>
    <property type="project" value="TreeGrafter"/>
</dbReference>
<dbReference type="Pfam" id="PF07885">
    <property type="entry name" value="Ion_trans_2"/>
    <property type="match status" value="2"/>
</dbReference>
<keyword evidence="7 10" id="KW-0472">Membrane</keyword>
<evidence type="ECO:0000313" key="12">
    <source>
        <dbReference type="EMBL" id="CAD9253660.1"/>
    </source>
</evidence>
<organism evidence="12">
    <name type="scientific">Phaeomonas parva</name>
    <dbReference type="NCBI Taxonomy" id="124430"/>
    <lineage>
        <taxon>Eukaryota</taxon>
        <taxon>Sar</taxon>
        <taxon>Stramenopiles</taxon>
        <taxon>Ochrophyta</taxon>
        <taxon>Pinguiophyceae</taxon>
        <taxon>Pinguiochrysidales</taxon>
        <taxon>Pinguiochrysidaceae</taxon>
        <taxon>Phaeomonas</taxon>
    </lineage>
</organism>
<name>A0A7S1XPG2_9STRA</name>
<dbReference type="GO" id="GO:0015271">
    <property type="term" value="F:outward rectifier potassium channel activity"/>
    <property type="evidence" value="ECO:0007669"/>
    <property type="project" value="TreeGrafter"/>
</dbReference>
<feature type="transmembrane region" description="Helical" evidence="10">
    <location>
        <begin position="199"/>
        <end position="220"/>
    </location>
</feature>
<keyword evidence="4" id="KW-0106">Calcium</keyword>
<dbReference type="SUPFAM" id="SSF47473">
    <property type="entry name" value="EF-hand"/>
    <property type="match status" value="1"/>
</dbReference>
<proteinExistence type="predicted"/>
<dbReference type="SUPFAM" id="SSF81324">
    <property type="entry name" value="Voltage-gated potassium channels"/>
    <property type="match status" value="2"/>
</dbReference>
<keyword evidence="6" id="KW-0406">Ion transport</keyword>
<dbReference type="InterPro" id="IPR013099">
    <property type="entry name" value="K_chnl_dom"/>
</dbReference>
<feature type="compositionally biased region" description="Basic and acidic residues" evidence="9">
    <location>
        <begin position="405"/>
        <end position="417"/>
    </location>
</feature>
<feature type="transmembrane region" description="Helical" evidence="10">
    <location>
        <begin position="46"/>
        <end position="67"/>
    </location>
</feature>
<feature type="domain" description="EF-hand" evidence="11">
    <location>
        <begin position="328"/>
        <end position="363"/>
    </location>
</feature>